<dbReference type="InterPro" id="IPR003439">
    <property type="entry name" value="ABC_transporter-like_ATP-bd"/>
</dbReference>
<dbReference type="PROSITE" id="PS00211">
    <property type="entry name" value="ABC_TRANSPORTER_1"/>
    <property type="match status" value="1"/>
</dbReference>
<dbReference type="GO" id="GO:0005524">
    <property type="term" value="F:ATP binding"/>
    <property type="evidence" value="ECO:0007669"/>
    <property type="project" value="UniProtKB-KW"/>
</dbReference>
<evidence type="ECO:0000313" key="5">
    <source>
        <dbReference type="EMBL" id="MCQ4925360.1"/>
    </source>
</evidence>
<proteinExistence type="predicted"/>
<name>A0ABT1SFV5_9FIRM</name>
<evidence type="ECO:0000256" key="2">
    <source>
        <dbReference type="ARBA" id="ARBA00022741"/>
    </source>
</evidence>
<dbReference type="SMART" id="SM00382">
    <property type="entry name" value="AAA"/>
    <property type="match status" value="1"/>
</dbReference>
<dbReference type="SUPFAM" id="SSF52540">
    <property type="entry name" value="P-loop containing nucleoside triphosphate hydrolases"/>
    <property type="match status" value="1"/>
</dbReference>
<evidence type="ECO:0000259" key="4">
    <source>
        <dbReference type="PROSITE" id="PS50893"/>
    </source>
</evidence>
<organism evidence="5 6">
    <name type="scientific">Tissierella carlieri</name>
    <dbReference type="NCBI Taxonomy" id="689904"/>
    <lineage>
        <taxon>Bacteria</taxon>
        <taxon>Bacillati</taxon>
        <taxon>Bacillota</taxon>
        <taxon>Tissierellia</taxon>
        <taxon>Tissierellales</taxon>
        <taxon>Tissierellaceae</taxon>
        <taxon>Tissierella</taxon>
    </lineage>
</organism>
<dbReference type="Proteomes" id="UP001524478">
    <property type="component" value="Unassembled WGS sequence"/>
</dbReference>
<dbReference type="Gene3D" id="3.40.50.300">
    <property type="entry name" value="P-loop containing nucleotide triphosphate hydrolases"/>
    <property type="match status" value="1"/>
</dbReference>
<protein>
    <submittedName>
        <fullName evidence="5">ABC transporter ATP-binding protein</fullName>
    </submittedName>
</protein>
<dbReference type="PROSITE" id="PS50893">
    <property type="entry name" value="ABC_TRANSPORTER_2"/>
    <property type="match status" value="1"/>
</dbReference>
<dbReference type="PANTHER" id="PTHR42711:SF13">
    <property type="entry name" value="ABC TRANSPORTER, ATP-BINDING PROTEIN"/>
    <property type="match status" value="1"/>
</dbReference>
<dbReference type="InterPro" id="IPR017871">
    <property type="entry name" value="ABC_transporter-like_CS"/>
</dbReference>
<dbReference type="CDD" id="cd03230">
    <property type="entry name" value="ABC_DR_subfamily_A"/>
    <property type="match status" value="1"/>
</dbReference>
<evidence type="ECO:0000256" key="1">
    <source>
        <dbReference type="ARBA" id="ARBA00022448"/>
    </source>
</evidence>
<dbReference type="InterPro" id="IPR050763">
    <property type="entry name" value="ABC_transporter_ATP-binding"/>
</dbReference>
<keyword evidence="1" id="KW-0813">Transport</keyword>
<reference evidence="5 6" key="1">
    <citation type="submission" date="2022-06" db="EMBL/GenBank/DDBJ databases">
        <title>Isolation of gut microbiota from human fecal samples.</title>
        <authorList>
            <person name="Pamer E.G."/>
            <person name="Barat B."/>
            <person name="Waligurski E."/>
            <person name="Medina S."/>
            <person name="Paddock L."/>
            <person name="Mostad J."/>
        </authorList>
    </citation>
    <scope>NUCLEOTIDE SEQUENCE [LARGE SCALE GENOMIC DNA]</scope>
    <source>
        <strain evidence="5 6">DFI.7.95</strain>
    </source>
</reference>
<sequence length="287" mass="32294">MQKNIDVIKFDNVFMKFNNHTVLKSISFDVQTNSIIGLLGRSGAGKTTMINILTGRYKPSQGKVTVLGRNVLNSSENAKDMGVLFDDLGLFDRLSVYDNLYIYSKIFKLPKSYIDEALGIVGLEGEKKKKVLQLSKGMKQRLALARTFISKPKLIVLDEPTSGLDPVNANKIHKILLEFKARGTTVFLSTHNMEEATKLCDSIYIIHDGEIIEQGTVNEICKKYDSSKTIIVTTKDGEVLEYQRGKKNNEALLNLISEDYFQSIRTSEPNLEKVFIMKTGEGFYDES</sequence>
<dbReference type="EMBL" id="JANGAC010000021">
    <property type="protein sequence ID" value="MCQ4925360.1"/>
    <property type="molecule type" value="Genomic_DNA"/>
</dbReference>
<dbReference type="PANTHER" id="PTHR42711">
    <property type="entry name" value="ABC TRANSPORTER ATP-BINDING PROTEIN"/>
    <property type="match status" value="1"/>
</dbReference>
<keyword evidence="6" id="KW-1185">Reference proteome</keyword>
<dbReference type="InterPro" id="IPR003593">
    <property type="entry name" value="AAA+_ATPase"/>
</dbReference>
<evidence type="ECO:0000256" key="3">
    <source>
        <dbReference type="ARBA" id="ARBA00022840"/>
    </source>
</evidence>
<keyword evidence="2" id="KW-0547">Nucleotide-binding</keyword>
<gene>
    <name evidence="5" type="ORF">NE686_19810</name>
</gene>
<dbReference type="RefSeq" id="WP_256312848.1">
    <property type="nucleotide sequence ID" value="NZ_JANGAC010000021.1"/>
</dbReference>
<evidence type="ECO:0000313" key="6">
    <source>
        <dbReference type="Proteomes" id="UP001524478"/>
    </source>
</evidence>
<dbReference type="InterPro" id="IPR027417">
    <property type="entry name" value="P-loop_NTPase"/>
</dbReference>
<keyword evidence="3 5" id="KW-0067">ATP-binding</keyword>
<accession>A0ABT1SFV5</accession>
<feature type="domain" description="ABC transporter" evidence="4">
    <location>
        <begin position="8"/>
        <end position="233"/>
    </location>
</feature>
<dbReference type="Pfam" id="PF00005">
    <property type="entry name" value="ABC_tran"/>
    <property type="match status" value="1"/>
</dbReference>
<comment type="caution">
    <text evidence="5">The sequence shown here is derived from an EMBL/GenBank/DDBJ whole genome shotgun (WGS) entry which is preliminary data.</text>
</comment>